<proteinExistence type="predicted"/>
<accession>G0ULG4</accession>
<dbReference type="EMBL" id="HE575317">
    <property type="protein sequence ID" value="CCC90219.1"/>
    <property type="molecule type" value="Genomic_DNA"/>
</dbReference>
<reference evidence="2" key="1">
    <citation type="journal article" date="2012" name="Proc. Natl. Acad. Sci. U.S.A.">
        <title>Antigenic diversity is generated by distinct evolutionary mechanisms in African trypanosome species.</title>
        <authorList>
            <person name="Jackson A.P."/>
            <person name="Berry A."/>
            <person name="Aslett M."/>
            <person name="Allison H.C."/>
            <person name="Burton P."/>
            <person name="Vavrova-Anderson J."/>
            <person name="Brown R."/>
            <person name="Browne H."/>
            <person name="Corton N."/>
            <person name="Hauser H."/>
            <person name="Gamble J."/>
            <person name="Gilderthorp R."/>
            <person name="Marcello L."/>
            <person name="McQuillan J."/>
            <person name="Otto T.D."/>
            <person name="Quail M.A."/>
            <person name="Sanders M.J."/>
            <person name="van Tonder A."/>
            <person name="Ginger M.L."/>
            <person name="Field M.C."/>
            <person name="Barry J.D."/>
            <person name="Hertz-Fowler C."/>
            <person name="Berriman M."/>
        </authorList>
    </citation>
    <scope>NUCLEOTIDE SEQUENCE</scope>
    <source>
        <strain evidence="2">IL3000</strain>
    </source>
</reference>
<gene>
    <name evidence="2" type="ORF">TCIL3000_4_3140</name>
</gene>
<sequence length="114" mass="12444">MMVVGAAAIDASFVFPSLCIVFELEHHAVICYLAVTLWRSTAKLLGPGTVDTDPAAYLPPLEALRSLLLAVVSPMLCCIVCAPFYSIISLHFKLVLIILILLFFCHCLLLLPID</sequence>
<feature type="transmembrane region" description="Helical" evidence="1">
    <location>
        <begin position="67"/>
        <end position="88"/>
    </location>
</feature>
<keyword evidence="1" id="KW-1133">Transmembrane helix</keyword>
<keyword evidence="1" id="KW-0812">Transmembrane</keyword>
<evidence type="ECO:0000313" key="2">
    <source>
        <dbReference type="EMBL" id="CCC90219.1"/>
    </source>
</evidence>
<keyword evidence="1" id="KW-0472">Membrane</keyword>
<name>G0ULG4_TRYCI</name>
<organism evidence="2">
    <name type="scientific">Trypanosoma congolense (strain IL3000)</name>
    <dbReference type="NCBI Taxonomy" id="1068625"/>
    <lineage>
        <taxon>Eukaryota</taxon>
        <taxon>Discoba</taxon>
        <taxon>Euglenozoa</taxon>
        <taxon>Kinetoplastea</taxon>
        <taxon>Metakinetoplastina</taxon>
        <taxon>Trypanosomatida</taxon>
        <taxon>Trypanosomatidae</taxon>
        <taxon>Trypanosoma</taxon>
        <taxon>Nannomonas</taxon>
    </lineage>
</organism>
<feature type="transmembrane region" description="Helical" evidence="1">
    <location>
        <begin position="94"/>
        <end position="113"/>
    </location>
</feature>
<protein>
    <submittedName>
        <fullName evidence="2">Uncharacterized protein</fullName>
    </submittedName>
</protein>
<evidence type="ECO:0000256" key="1">
    <source>
        <dbReference type="SAM" id="Phobius"/>
    </source>
</evidence>
<dbReference type="AlphaFoldDB" id="G0ULG4"/>